<evidence type="ECO:0008006" key="6">
    <source>
        <dbReference type="Google" id="ProtNLM"/>
    </source>
</evidence>
<dbReference type="EMBL" id="MJEH01000064">
    <property type="protein sequence ID" value="OEH91088.1"/>
    <property type="molecule type" value="Genomic_DNA"/>
</dbReference>
<evidence type="ECO:0000259" key="2">
    <source>
        <dbReference type="Pfam" id="PF00496"/>
    </source>
</evidence>
<dbReference type="InterPro" id="IPR039424">
    <property type="entry name" value="SBP_5"/>
</dbReference>
<dbReference type="CDD" id="cd08507">
    <property type="entry name" value="PBP2_SgrR_like"/>
    <property type="match status" value="1"/>
</dbReference>
<dbReference type="Pfam" id="PF00496">
    <property type="entry name" value="SBP_bac_5"/>
    <property type="match status" value="1"/>
</dbReference>
<proteinExistence type="predicted"/>
<gene>
    <name evidence="4" type="ORF">BFG57_06875</name>
</gene>
<evidence type="ECO:0000256" key="1">
    <source>
        <dbReference type="ARBA" id="ARBA00023125"/>
    </source>
</evidence>
<feature type="domain" description="Solute-binding protein family 5" evidence="2">
    <location>
        <begin position="171"/>
        <end position="491"/>
    </location>
</feature>
<name>A0A1E5LAG3_9BACI</name>
<protein>
    <recommendedName>
        <fullName evidence="6">ABC transporter substrate-binding protein</fullName>
    </recommendedName>
</protein>
<dbReference type="InterPro" id="IPR025370">
    <property type="entry name" value="SgrR_HTH_N"/>
</dbReference>
<dbReference type="PANTHER" id="PTHR30290:SF72">
    <property type="entry name" value="HTH-TYPE TRANSCRIPTIONAL REGULATOR SGRR"/>
    <property type="match status" value="1"/>
</dbReference>
<dbReference type="InterPro" id="IPR000914">
    <property type="entry name" value="SBP_5_dom"/>
</dbReference>
<dbReference type="Gene3D" id="3.10.105.10">
    <property type="entry name" value="Dipeptide-binding Protein, Domain 3"/>
    <property type="match status" value="1"/>
</dbReference>
<keyword evidence="1" id="KW-0238">DNA-binding</keyword>
<sequence length="575" mass="68596">MKDLDYYKMRACFYDKEVEKTVSFKFKELEQIWFYNRKNIQNKIKKYEKEGKYSYFPGRGRGNASRIIYKHSFKQEIENAVLDCIKHNNLEDIIKLLQLPIPKMWISKASKEMKTLFGTQSTSESKEVLRTVIKKKMSTLDPLLSSINQEAYFIQQLGSTLVTFNKETNSVQPHIAHHWKVNDDCTSWTFYLRKSVHFHHERILTSEDVKHTLQRFISESSPHRWLVADIESIECVSPYIVTIHLNQSNRFFIRYMGSYNFSILPKDEPLVENKWIGTGPFQLKKHTDSMIVLEAFDHYFLERPILDEIEFYFVPDEMEEQMTIQIRGEEKGEGKVQKQDVTAAFRFLAFNFRRASIIQNDYFRKAIYHLLNMNKMWGNLGRDNLIESSSYFPWKSNPQKKDKSLVKELIAKSGYQGELLTIYTKDSTNSREEAEWFVEEARSVGIHLRCELFNMENFYSTKIDEEADLIFMNEVSSTDMHISFLHTFYNEALIFRRFIDDIHIKYIDNCLESFKREIDPTIREGWIDEIEKYLREEFLIIYMYHPISSRSFSQTIQDTKFDEFGMDDFRKTWIE</sequence>
<evidence type="ECO:0000313" key="5">
    <source>
        <dbReference type="Proteomes" id="UP000095209"/>
    </source>
</evidence>
<accession>A0A1E5LAG3</accession>
<organism evidence="4 5">
    <name type="scientific">Bacillus solimangrovi</name>
    <dbReference type="NCBI Taxonomy" id="1305675"/>
    <lineage>
        <taxon>Bacteria</taxon>
        <taxon>Bacillati</taxon>
        <taxon>Bacillota</taxon>
        <taxon>Bacilli</taxon>
        <taxon>Bacillales</taxon>
        <taxon>Bacillaceae</taxon>
        <taxon>Bacillus</taxon>
    </lineage>
</organism>
<dbReference type="Proteomes" id="UP000095209">
    <property type="component" value="Unassembled WGS sequence"/>
</dbReference>
<dbReference type="GO" id="GO:0003677">
    <property type="term" value="F:DNA binding"/>
    <property type="evidence" value="ECO:0007669"/>
    <property type="project" value="UniProtKB-KW"/>
</dbReference>
<dbReference type="Pfam" id="PF12793">
    <property type="entry name" value="SgrR_N"/>
    <property type="match status" value="1"/>
</dbReference>
<feature type="domain" description="Transcriptional regulator SgrR N-terminal HTH" evidence="3">
    <location>
        <begin position="6"/>
        <end position="98"/>
    </location>
</feature>
<reference evidence="4 5" key="1">
    <citation type="submission" date="2016-08" db="EMBL/GenBank/DDBJ databases">
        <title>Genome of Bacillus solimangrovi GH2-4.</title>
        <authorList>
            <person name="Lim S."/>
            <person name="Kim B.-C."/>
        </authorList>
    </citation>
    <scope>NUCLEOTIDE SEQUENCE [LARGE SCALE GENOMIC DNA]</scope>
    <source>
        <strain evidence="4 5">GH2-4</strain>
    </source>
</reference>
<comment type="caution">
    <text evidence="4">The sequence shown here is derived from an EMBL/GenBank/DDBJ whole genome shotgun (WGS) entry which is preliminary data.</text>
</comment>
<dbReference type="SUPFAM" id="SSF53850">
    <property type="entry name" value="Periplasmic binding protein-like II"/>
    <property type="match status" value="1"/>
</dbReference>
<dbReference type="GO" id="GO:0015833">
    <property type="term" value="P:peptide transport"/>
    <property type="evidence" value="ECO:0007669"/>
    <property type="project" value="TreeGrafter"/>
</dbReference>
<dbReference type="Gene3D" id="3.40.190.10">
    <property type="entry name" value="Periplasmic binding protein-like II"/>
    <property type="match status" value="1"/>
</dbReference>
<dbReference type="RefSeq" id="WP_069718855.1">
    <property type="nucleotide sequence ID" value="NZ_MJEH01000064.1"/>
</dbReference>
<dbReference type="PANTHER" id="PTHR30290">
    <property type="entry name" value="PERIPLASMIC BINDING COMPONENT OF ABC TRANSPORTER"/>
    <property type="match status" value="1"/>
</dbReference>
<dbReference type="STRING" id="1305675.BFG57_06875"/>
<evidence type="ECO:0000313" key="4">
    <source>
        <dbReference type="EMBL" id="OEH91088.1"/>
    </source>
</evidence>
<dbReference type="AlphaFoldDB" id="A0A1E5LAG3"/>
<evidence type="ECO:0000259" key="3">
    <source>
        <dbReference type="Pfam" id="PF12793"/>
    </source>
</evidence>
<dbReference type="GO" id="GO:1904680">
    <property type="term" value="F:peptide transmembrane transporter activity"/>
    <property type="evidence" value="ECO:0007669"/>
    <property type="project" value="TreeGrafter"/>
</dbReference>
<keyword evidence="5" id="KW-1185">Reference proteome</keyword>